<proteinExistence type="predicted"/>
<evidence type="ECO:0000313" key="2">
    <source>
        <dbReference type="Proteomes" id="UP001152320"/>
    </source>
</evidence>
<accession>A0A9Q1HJZ1</accession>
<dbReference type="AlphaFoldDB" id="A0A9Q1HJZ1"/>
<dbReference type="EMBL" id="JAIZAY010000001">
    <property type="protein sequence ID" value="KAJ8048555.1"/>
    <property type="molecule type" value="Genomic_DNA"/>
</dbReference>
<organism evidence="1 2">
    <name type="scientific">Holothuria leucospilota</name>
    <name type="common">Black long sea cucumber</name>
    <name type="synonym">Mertensiothuria leucospilota</name>
    <dbReference type="NCBI Taxonomy" id="206669"/>
    <lineage>
        <taxon>Eukaryota</taxon>
        <taxon>Metazoa</taxon>
        <taxon>Echinodermata</taxon>
        <taxon>Eleutherozoa</taxon>
        <taxon>Echinozoa</taxon>
        <taxon>Holothuroidea</taxon>
        <taxon>Aspidochirotacea</taxon>
        <taxon>Aspidochirotida</taxon>
        <taxon>Holothuriidae</taxon>
        <taxon>Holothuria</taxon>
    </lineage>
</organism>
<keyword evidence="2" id="KW-1185">Reference proteome</keyword>
<evidence type="ECO:0000313" key="1">
    <source>
        <dbReference type="EMBL" id="KAJ8048555.1"/>
    </source>
</evidence>
<reference evidence="1" key="1">
    <citation type="submission" date="2021-10" db="EMBL/GenBank/DDBJ databases">
        <title>Tropical sea cucumber genome reveals ecological adaptation and Cuvierian tubules defense mechanism.</title>
        <authorList>
            <person name="Chen T."/>
        </authorList>
    </citation>
    <scope>NUCLEOTIDE SEQUENCE</scope>
    <source>
        <strain evidence="1">Nanhai2018</strain>
        <tissue evidence="1">Muscle</tissue>
    </source>
</reference>
<protein>
    <submittedName>
        <fullName evidence="1">Uncharacterized protein</fullName>
    </submittedName>
</protein>
<sequence length="98" mass="11239">MEQMLTHMYEDTTNAKYESLSNFASLKNDQLRRCWNTDEELRPSIYHLRRSFTSIAETSTLVVPERRTSSSTTLIDGYVTMKGDPAGSYTENAITYSN</sequence>
<comment type="caution">
    <text evidence="1">The sequence shown here is derived from an EMBL/GenBank/DDBJ whole genome shotgun (WGS) entry which is preliminary data.</text>
</comment>
<gene>
    <name evidence="1" type="ORF">HOLleu_00915</name>
</gene>
<dbReference type="Proteomes" id="UP001152320">
    <property type="component" value="Chromosome 1"/>
</dbReference>
<name>A0A9Q1HJZ1_HOLLE</name>